<evidence type="ECO:0000313" key="2">
    <source>
        <dbReference type="EMBL" id="RDX76687.1"/>
    </source>
</evidence>
<feature type="non-terminal residue" evidence="2">
    <location>
        <position position="1"/>
    </location>
</feature>
<evidence type="ECO:0000313" key="3">
    <source>
        <dbReference type="Proteomes" id="UP000257109"/>
    </source>
</evidence>
<dbReference type="Proteomes" id="UP000257109">
    <property type="component" value="Unassembled WGS sequence"/>
</dbReference>
<dbReference type="AlphaFoldDB" id="A0A371FEF5"/>
<organism evidence="2 3">
    <name type="scientific">Mucuna pruriens</name>
    <name type="common">Velvet bean</name>
    <name type="synonym">Dolichos pruriens</name>
    <dbReference type="NCBI Taxonomy" id="157652"/>
    <lineage>
        <taxon>Eukaryota</taxon>
        <taxon>Viridiplantae</taxon>
        <taxon>Streptophyta</taxon>
        <taxon>Embryophyta</taxon>
        <taxon>Tracheophyta</taxon>
        <taxon>Spermatophyta</taxon>
        <taxon>Magnoliopsida</taxon>
        <taxon>eudicotyledons</taxon>
        <taxon>Gunneridae</taxon>
        <taxon>Pentapetalae</taxon>
        <taxon>rosids</taxon>
        <taxon>fabids</taxon>
        <taxon>Fabales</taxon>
        <taxon>Fabaceae</taxon>
        <taxon>Papilionoideae</taxon>
        <taxon>50 kb inversion clade</taxon>
        <taxon>NPAAA clade</taxon>
        <taxon>indigoferoid/millettioid clade</taxon>
        <taxon>Phaseoleae</taxon>
        <taxon>Mucuna</taxon>
    </lineage>
</organism>
<keyword evidence="3" id="KW-1185">Reference proteome</keyword>
<gene>
    <name evidence="2" type="ORF">CR513_43299</name>
</gene>
<comment type="caution">
    <text evidence="2">The sequence shown here is derived from an EMBL/GenBank/DDBJ whole genome shotgun (WGS) entry which is preliminary data.</text>
</comment>
<feature type="region of interest" description="Disordered" evidence="1">
    <location>
        <begin position="31"/>
        <end position="50"/>
    </location>
</feature>
<reference evidence="2" key="1">
    <citation type="submission" date="2018-05" db="EMBL/GenBank/DDBJ databases">
        <title>Draft genome of Mucuna pruriens seed.</title>
        <authorList>
            <person name="Nnadi N.E."/>
            <person name="Vos R."/>
            <person name="Hasami M.H."/>
            <person name="Devisetty U.K."/>
            <person name="Aguiy J.C."/>
        </authorList>
    </citation>
    <scope>NUCLEOTIDE SEQUENCE [LARGE SCALE GENOMIC DNA]</scope>
    <source>
        <strain evidence="2">JCA_2017</strain>
    </source>
</reference>
<accession>A0A371FEF5</accession>
<proteinExistence type="predicted"/>
<name>A0A371FEF5_MUCPR</name>
<feature type="region of interest" description="Disordered" evidence="1">
    <location>
        <begin position="76"/>
        <end position="109"/>
    </location>
</feature>
<evidence type="ECO:0000256" key="1">
    <source>
        <dbReference type="SAM" id="MobiDB-lite"/>
    </source>
</evidence>
<dbReference type="EMBL" id="QJKJ01009414">
    <property type="protein sequence ID" value="RDX76687.1"/>
    <property type="molecule type" value="Genomic_DNA"/>
</dbReference>
<sequence length="109" mass="12770">MFNFSLPLQVYFRMILSLECRDCHLNVTRKKETKHNETKGKMTNLMKDTKDREHLISRAEALIPNDTILQVDHLESRQKEELDPSYNLPVEPKLSKYDPNCDLPAEPTL</sequence>
<protein>
    <submittedName>
        <fullName evidence="2">Uncharacterized protein</fullName>
    </submittedName>
</protein>